<dbReference type="InterPro" id="IPR011990">
    <property type="entry name" value="TPR-like_helical_dom_sf"/>
</dbReference>
<evidence type="ECO:0000256" key="7">
    <source>
        <dbReference type="PROSITE-ProRule" id="PRU00176"/>
    </source>
</evidence>
<evidence type="ECO:0000313" key="10">
    <source>
        <dbReference type="EMBL" id="EGD72920.1"/>
    </source>
</evidence>
<comment type="subcellular location">
    <subcellularLocation>
        <location evidence="1">Nucleus</location>
    </subcellularLocation>
</comment>
<dbReference type="FunCoup" id="F2U815">
    <property type="interactions" value="2025"/>
</dbReference>
<feature type="region of interest" description="Disordered" evidence="8">
    <location>
        <begin position="566"/>
        <end position="681"/>
    </location>
</feature>
<evidence type="ECO:0000256" key="5">
    <source>
        <dbReference type="ARBA" id="ARBA00023242"/>
    </source>
</evidence>
<dbReference type="SUPFAM" id="SSF54928">
    <property type="entry name" value="RNA-binding domain, RBD"/>
    <property type="match status" value="2"/>
</dbReference>
<evidence type="ECO:0000256" key="2">
    <source>
        <dbReference type="ARBA" id="ARBA00022664"/>
    </source>
</evidence>
<dbReference type="Pfam" id="PF23240">
    <property type="entry name" value="HAT_PRP39_N"/>
    <property type="match status" value="1"/>
</dbReference>
<organism evidence="11">
    <name type="scientific">Salpingoeca rosetta (strain ATCC 50818 / BSB-021)</name>
    <dbReference type="NCBI Taxonomy" id="946362"/>
    <lineage>
        <taxon>Eukaryota</taxon>
        <taxon>Choanoflagellata</taxon>
        <taxon>Craspedida</taxon>
        <taxon>Salpingoecidae</taxon>
        <taxon>Salpingoeca</taxon>
    </lineage>
</organism>
<dbReference type="GO" id="GO:0005634">
    <property type="term" value="C:nucleus"/>
    <property type="evidence" value="ECO:0007669"/>
    <property type="project" value="UniProtKB-SubCell"/>
</dbReference>
<dbReference type="InParanoid" id="F2U815"/>
<dbReference type="GO" id="GO:0006397">
    <property type="term" value="P:mRNA processing"/>
    <property type="evidence" value="ECO:0007669"/>
    <property type="project" value="UniProtKB-KW"/>
</dbReference>
<dbReference type="InterPro" id="IPR035979">
    <property type="entry name" value="RBD_domain_sf"/>
</dbReference>
<keyword evidence="4" id="KW-0508">mRNA splicing</keyword>
<keyword evidence="3" id="KW-0677">Repeat</keyword>
<keyword evidence="2" id="KW-0507">mRNA processing</keyword>
<proteinExistence type="inferred from homology"/>
<dbReference type="InterPro" id="IPR003107">
    <property type="entry name" value="HAT"/>
</dbReference>
<dbReference type="OMA" id="LWARYIL"/>
<feature type="compositionally biased region" description="Basic and acidic residues" evidence="8">
    <location>
        <begin position="865"/>
        <end position="880"/>
    </location>
</feature>
<dbReference type="RefSeq" id="XP_004994742.1">
    <property type="nucleotide sequence ID" value="XM_004994685.1"/>
</dbReference>
<feature type="compositionally biased region" description="Basic residues" evidence="8">
    <location>
        <begin position="896"/>
        <end position="906"/>
    </location>
</feature>
<feature type="compositionally biased region" description="Acidic residues" evidence="8">
    <location>
        <begin position="134"/>
        <end position="156"/>
    </location>
</feature>
<dbReference type="CDD" id="cd12392">
    <property type="entry name" value="RRM2_SART3"/>
    <property type="match status" value="1"/>
</dbReference>
<feature type="compositionally biased region" description="Low complexity" evidence="8">
    <location>
        <begin position="913"/>
        <end position="958"/>
    </location>
</feature>
<keyword evidence="11" id="KW-1185">Reference proteome</keyword>
<dbReference type="PANTHER" id="PTHR17204:SF5">
    <property type="entry name" value="PRE-MRNA-PROCESSING FACTOR 39"/>
    <property type="match status" value="1"/>
</dbReference>
<sequence length="976" mass="108922">MSSSSGSGDAGGGGGEEQDVDARIADLETKLFHNVYQYELHLEYIQCLKAKGNFMKLRHARERFSKHFPLSEDLWMRWIKDEECIDTSVQQLQYLKELFDRAHLDYLCPDLWVEEIRFFSEHLKERNAFGTKPDDDDDEDDSSDDDDDDDDEEMDVKEDKKKSKTLVTIQFVRDICEQAVAACAQHFNKIGDVFDQYELFEVSVLEFLAGRGDSDGLEEEKRRISSLHRRRLNIPQRNAGTGWQSYLQWMTAQGLDTEEKAEKRFLAARERSKKCEELEATLATEDASERRAAYLRYIDEEKKTSAERAATLYERAVTASPLDPGLWADYLLYLATTGKAATKQPLSSAAPRRAVRNCPWSSALWKHLLAHEERRGSEYNTVKGVLEEALQMPFQAPDDYVQVWLAFCQYCFRRTQLEGVAPTHEGEDALETWRLTVGGAKEYTEQYLSKETPGYASLCLYEAKTEALRFDNLTRAREVMEDLVRTGSFGKQLATWLPFFHFERISSGIDSARAVLRRAVQFVRDQPEAIVDTYTRFEEENGSLADVDDAARRCYQALQLAAAARAKAESKRGKKAPAAQQQNKRKQQREKDKPRGKRRQEERGGATPADDASRHNAAHARTKHDASSSASAPGTRAGDDDTGAGPSMKRAKMDSQAPASAHGHHDGDNYGGHGDGDGERRGFDVEAAQRTVFVKNLDFAVDEDMLQMFFKDCGAIRDIRLVRKPSGQSKGFAYIEFEEKSSLAFALSKDRQFMNGRPVLVDPCVDRSKTALRPKHQTGFDPRTVFVKRLDHSCTEQDVRTLFEQYGAVKEVRMVTTLAGKPRGFAYVEFEASRDAATAIMNLDKAEFKGRQLQVALSNPPSKGHAGEGERGPPQRDHRGQGAATAMGGMQPRALRASRKQGRGRGGRMTLMTSSASGTRATPTPATATTTSATSAEGATSTTTTTAGDTAATAAAAPKPKSNADFLAMMMQGKKK</sequence>
<feature type="compositionally biased region" description="Low complexity" evidence="8">
    <location>
        <begin position="881"/>
        <end position="891"/>
    </location>
</feature>
<dbReference type="CDD" id="cd12391">
    <property type="entry name" value="RRM1_SART3"/>
    <property type="match status" value="1"/>
</dbReference>
<feature type="region of interest" description="Disordered" evidence="8">
    <location>
        <begin position="129"/>
        <end position="159"/>
    </location>
</feature>
<feature type="compositionally biased region" description="Basic and acidic residues" evidence="8">
    <location>
        <begin position="589"/>
        <end position="604"/>
    </location>
</feature>
<comment type="similarity">
    <text evidence="6">Belongs to the PRP39 family.</text>
</comment>
<evidence type="ECO:0000256" key="4">
    <source>
        <dbReference type="ARBA" id="ARBA00023187"/>
    </source>
</evidence>
<evidence type="ECO:0000256" key="1">
    <source>
        <dbReference type="ARBA" id="ARBA00004123"/>
    </source>
</evidence>
<protein>
    <recommendedName>
        <fullName evidence="9">RRM domain-containing protein</fullName>
    </recommendedName>
</protein>
<keyword evidence="7" id="KW-0694">RNA-binding</keyword>
<evidence type="ECO:0000259" key="9">
    <source>
        <dbReference type="PROSITE" id="PS50102"/>
    </source>
</evidence>
<dbReference type="Gene3D" id="3.30.70.330">
    <property type="match status" value="2"/>
</dbReference>
<name>F2U815_SALR5</name>
<dbReference type="InterPro" id="IPR012677">
    <property type="entry name" value="Nucleotide-bd_a/b_plait_sf"/>
</dbReference>
<keyword evidence="5" id="KW-0539">Nucleus</keyword>
<evidence type="ECO:0000256" key="6">
    <source>
        <dbReference type="ARBA" id="ARBA00038019"/>
    </source>
</evidence>
<gene>
    <name evidence="10" type="ORF">PTSG_04652</name>
</gene>
<feature type="region of interest" description="Disordered" evidence="8">
    <location>
        <begin position="857"/>
        <end position="963"/>
    </location>
</feature>
<evidence type="ECO:0000313" key="11">
    <source>
        <dbReference type="Proteomes" id="UP000007799"/>
    </source>
</evidence>
<dbReference type="Gene3D" id="1.25.40.10">
    <property type="entry name" value="Tetratricopeptide repeat domain"/>
    <property type="match status" value="3"/>
</dbReference>
<evidence type="ECO:0000256" key="8">
    <source>
        <dbReference type="SAM" id="MobiDB-lite"/>
    </source>
</evidence>
<dbReference type="STRING" id="946362.F2U815"/>
<dbReference type="Pfam" id="PF00076">
    <property type="entry name" value="RRM_1"/>
    <property type="match status" value="2"/>
</dbReference>
<dbReference type="OrthoDB" id="6770331at2759"/>
<feature type="domain" description="RRM" evidence="9">
    <location>
        <begin position="783"/>
        <end position="860"/>
    </location>
</feature>
<dbReference type="eggNOG" id="KOG0128">
    <property type="taxonomic scope" value="Eukaryota"/>
</dbReference>
<dbReference type="GO" id="GO:0003723">
    <property type="term" value="F:RNA binding"/>
    <property type="evidence" value="ECO:0007669"/>
    <property type="project" value="UniProtKB-UniRule"/>
</dbReference>
<dbReference type="EMBL" id="GL832964">
    <property type="protein sequence ID" value="EGD72920.1"/>
    <property type="molecule type" value="Genomic_DNA"/>
</dbReference>
<dbReference type="Proteomes" id="UP000007799">
    <property type="component" value="Unassembled WGS sequence"/>
</dbReference>
<dbReference type="GeneID" id="16075324"/>
<dbReference type="AlphaFoldDB" id="F2U815"/>
<accession>F2U815</accession>
<feature type="compositionally biased region" description="Basic and acidic residues" evidence="8">
    <location>
        <begin position="663"/>
        <end position="681"/>
    </location>
</feature>
<dbReference type="GO" id="GO:0008380">
    <property type="term" value="P:RNA splicing"/>
    <property type="evidence" value="ECO:0007669"/>
    <property type="project" value="UniProtKB-KW"/>
</dbReference>
<feature type="domain" description="RRM" evidence="9">
    <location>
        <begin position="690"/>
        <end position="766"/>
    </location>
</feature>
<dbReference type="PANTHER" id="PTHR17204">
    <property type="entry name" value="PRE-MRNA PROCESSING PROTEIN PRP39-RELATED"/>
    <property type="match status" value="1"/>
</dbReference>
<dbReference type="SUPFAM" id="SSF48452">
    <property type="entry name" value="TPR-like"/>
    <property type="match status" value="1"/>
</dbReference>
<dbReference type="SMART" id="SM00386">
    <property type="entry name" value="HAT"/>
    <property type="match status" value="8"/>
</dbReference>
<dbReference type="PROSITE" id="PS50102">
    <property type="entry name" value="RRM"/>
    <property type="match status" value="2"/>
</dbReference>
<dbReference type="SMART" id="SM00360">
    <property type="entry name" value="RRM"/>
    <property type="match status" value="2"/>
</dbReference>
<dbReference type="KEGG" id="sre:PTSG_04652"/>
<reference evidence="10" key="1">
    <citation type="submission" date="2009-08" db="EMBL/GenBank/DDBJ databases">
        <title>Annotation of Salpingoeca rosetta.</title>
        <authorList>
            <consortium name="The Broad Institute Genome Sequencing Platform"/>
            <person name="Russ C."/>
            <person name="Cuomo C."/>
            <person name="Burger G."/>
            <person name="Gray M.W."/>
            <person name="Holland P.W.H."/>
            <person name="King N."/>
            <person name="Lang F.B.F."/>
            <person name="Roger A.J."/>
            <person name="Ruiz-Trillo I."/>
            <person name="Young S.K."/>
            <person name="Zeng Q."/>
            <person name="Gargeya S."/>
            <person name="Alvarado L."/>
            <person name="Berlin A."/>
            <person name="Chapman S.B."/>
            <person name="Chen Z."/>
            <person name="Freedman E."/>
            <person name="Gellesch M."/>
            <person name="Goldberg J."/>
            <person name="Griggs A."/>
            <person name="Gujja S."/>
            <person name="Heilman E."/>
            <person name="Heiman D."/>
            <person name="Howarth C."/>
            <person name="Mehta T."/>
            <person name="Neiman D."/>
            <person name="Pearson M."/>
            <person name="Roberts A."/>
            <person name="Saif S."/>
            <person name="Shea T."/>
            <person name="Shenoy N."/>
            <person name="Sisk P."/>
            <person name="Stolte C."/>
            <person name="Sykes S."/>
            <person name="White J."/>
            <person name="Yandava C."/>
            <person name="Haas B."/>
            <person name="Nusbaum C."/>
            <person name="Birren B."/>
        </authorList>
    </citation>
    <scope>NUCLEOTIDE SEQUENCE [LARGE SCALE GENOMIC DNA]</scope>
    <source>
        <strain evidence="10">ATCC 50818</strain>
    </source>
</reference>
<dbReference type="InterPro" id="IPR000504">
    <property type="entry name" value="RRM_dom"/>
</dbReference>
<dbReference type="InterPro" id="IPR034217">
    <property type="entry name" value="SART3_RRM1"/>
</dbReference>
<dbReference type="InterPro" id="IPR034218">
    <property type="entry name" value="SART3_RRM2"/>
</dbReference>
<evidence type="ECO:0000256" key="3">
    <source>
        <dbReference type="ARBA" id="ARBA00022737"/>
    </source>
</evidence>